<proteinExistence type="predicted"/>
<organism evidence="1 2">
    <name type="scientific">Engelhardtia mirabilis</name>
    <dbReference type="NCBI Taxonomy" id="2528011"/>
    <lineage>
        <taxon>Bacteria</taxon>
        <taxon>Pseudomonadati</taxon>
        <taxon>Planctomycetota</taxon>
        <taxon>Planctomycetia</taxon>
        <taxon>Planctomycetia incertae sedis</taxon>
        <taxon>Engelhardtia</taxon>
    </lineage>
</organism>
<evidence type="ECO:0000313" key="1">
    <source>
        <dbReference type="EMBL" id="QDU68936.1"/>
    </source>
</evidence>
<keyword evidence="2" id="KW-1185">Reference proteome</keyword>
<evidence type="ECO:0000313" key="2">
    <source>
        <dbReference type="Proteomes" id="UP000316921"/>
    </source>
</evidence>
<dbReference type="Proteomes" id="UP000316921">
    <property type="component" value="Chromosome"/>
</dbReference>
<accession>A0A518BPQ2</accession>
<sequence length="57" mass="6442">MFINEIVSEVALSQHPEHQAQGPVPSGLGSLRPEELEELVERVAEAVLERLAQHWRE</sequence>
<protein>
    <submittedName>
        <fullName evidence="1">Uncharacterized protein</fullName>
    </submittedName>
</protein>
<dbReference type="RefSeq" id="WP_419191747.1">
    <property type="nucleotide sequence ID" value="NZ_CP036287.1"/>
</dbReference>
<reference evidence="1 2" key="1">
    <citation type="submission" date="2019-02" db="EMBL/GenBank/DDBJ databases">
        <title>Deep-cultivation of Planctomycetes and their phenomic and genomic characterization uncovers novel biology.</title>
        <authorList>
            <person name="Wiegand S."/>
            <person name="Jogler M."/>
            <person name="Boedeker C."/>
            <person name="Pinto D."/>
            <person name="Vollmers J."/>
            <person name="Rivas-Marin E."/>
            <person name="Kohn T."/>
            <person name="Peeters S.H."/>
            <person name="Heuer A."/>
            <person name="Rast P."/>
            <person name="Oberbeckmann S."/>
            <person name="Bunk B."/>
            <person name="Jeske O."/>
            <person name="Meyerdierks A."/>
            <person name="Storesund J.E."/>
            <person name="Kallscheuer N."/>
            <person name="Luecker S."/>
            <person name="Lage O.M."/>
            <person name="Pohl T."/>
            <person name="Merkel B.J."/>
            <person name="Hornburger P."/>
            <person name="Mueller R.-W."/>
            <person name="Bruemmer F."/>
            <person name="Labrenz M."/>
            <person name="Spormann A.M."/>
            <person name="Op den Camp H."/>
            <person name="Overmann J."/>
            <person name="Amann R."/>
            <person name="Jetten M.S.M."/>
            <person name="Mascher T."/>
            <person name="Medema M.H."/>
            <person name="Devos D.P."/>
            <person name="Kaster A.-K."/>
            <person name="Ovreas L."/>
            <person name="Rohde M."/>
            <person name="Galperin M.Y."/>
            <person name="Jogler C."/>
        </authorList>
    </citation>
    <scope>NUCLEOTIDE SEQUENCE [LARGE SCALE GENOMIC DNA]</scope>
    <source>
        <strain evidence="1 2">Pla133</strain>
    </source>
</reference>
<dbReference type="AlphaFoldDB" id="A0A518BPQ2"/>
<gene>
    <name evidence="1" type="ORF">Pla133_40510</name>
</gene>
<name>A0A518BPQ2_9BACT</name>
<dbReference type="KEGG" id="pbap:Pla133_40510"/>
<dbReference type="EMBL" id="CP036287">
    <property type="protein sequence ID" value="QDU68936.1"/>
    <property type="molecule type" value="Genomic_DNA"/>
</dbReference>